<reference evidence="3" key="1">
    <citation type="submission" date="2023-07" db="EMBL/GenBank/DDBJ databases">
        <title>Molecular identification of indigenous halophilic bacteria isolated from red sea cost, biodegradation of synthetic dyes and assessment of degraded metabolite toxicity.</title>
        <authorList>
            <person name="Chaieb K."/>
            <person name="Altayb H.N."/>
        </authorList>
    </citation>
    <scope>NUCLEOTIDE SEQUENCE [LARGE SCALE GENOMIC DNA]</scope>
    <source>
        <strain evidence="3">K20</strain>
    </source>
</reference>
<dbReference type="Pfam" id="PF02657">
    <property type="entry name" value="SufE"/>
    <property type="match status" value="1"/>
</dbReference>
<comment type="caution">
    <text evidence="2">The sequence shown here is derived from an EMBL/GenBank/DDBJ whole genome shotgun (WGS) entry which is preliminary data.</text>
</comment>
<dbReference type="RefSeq" id="WP_068717039.1">
    <property type="nucleotide sequence ID" value="NZ_AP014636.1"/>
</dbReference>
<proteinExistence type="predicted"/>
<dbReference type="EMBL" id="JAIWIU010000056">
    <property type="protein sequence ID" value="MCA2016359.1"/>
    <property type="molecule type" value="Genomic_DNA"/>
</dbReference>
<evidence type="ECO:0000313" key="3">
    <source>
        <dbReference type="Proteomes" id="UP001199044"/>
    </source>
</evidence>
<accession>A0ABS7YQ34</accession>
<dbReference type="PANTHER" id="PTHR43597">
    <property type="entry name" value="SULFUR ACCEPTOR PROTEIN CSDE"/>
    <property type="match status" value="1"/>
</dbReference>
<name>A0ABS7YQ34_9VIBR</name>
<dbReference type="Proteomes" id="UP001199044">
    <property type="component" value="Unassembled WGS sequence"/>
</dbReference>
<dbReference type="SUPFAM" id="SSF82649">
    <property type="entry name" value="SufE/NifU"/>
    <property type="match status" value="1"/>
</dbReference>
<dbReference type="NCBIfam" id="NF006792">
    <property type="entry name" value="PRK09296.1"/>
    <property type="match status" value="1"/>
</dbReference>
<sequence length="137" mass="15987">MTPERLVKNFARCNDWEERYLYLIELGQRLPPYPSDKMSERHLVEGCQSKVWLAIEENDYQIVFDATSDTLIVKGLIALIRIAFNEKTPLQIIDFDIDNWFEQLGLTSHLTPSRQQGLYAMVNKIQRFASRALHITS</sequence>
<dbReference type="InterPro" id="IPR003808">
    <property type="entry name" value="Fe-S_metab-assoc_dom"/>
</dbReference>
<dbReference type="PANTHER" id="PTHR43597:SF3">
    <property type="entry name" value="CYSTEINE DESULFURATION PROTEIN SUFE"/>
    <property type="match status" value="1"/>
</dbReference>
<gene>
    <name evidence="2" type="primary">sufE</name>
    <name evidence="2" type="ORF">LDJ79_09575</name>
</gene>
<organism evidence="2 3">
    <name type="scientific">Vibrio tritonius</name>
    <dbReference type="NCBI Taxonomy" id="1435069"/>
    <lineage>
        <taxon>Bacteria</taxon>
        <taxon>Pseudomonadati</taxon>
        <taxon>Pseudomonadota</taxon>
        <taxon>Gammaproteobacteria</taxon>
        <taxon>Vibrionales</taxon>
        <taxon>Vibrionaceae</taxon>
        <taxon>Vibrio</taxon>
    </lineage>
</organism>
<keyword evidence="3" id="KW-1185">Reference proteome</keyword>
<evidence type="ECO:0000259" key="1">
    <source>
        <dbReference type="Pfam" id="PF02657"/>
    </source>
</evidence>
<evidence type="ECO:0000313" key="2">
    <source>
        <dbReference type="EMBL" id="MCA2016359.1"/>
    </source>
</evidence>
<feature type="domain" description="Fe-S metabolism associated" evidence="1">
    <location>
        <begin position="8"/>
        <end position="127"/>
    </location>
</feature>
<dbReference type="Gene3D" id="3.90.1010.10">
    <property type="match status" value="1"/>
</dbReference>
<protein>
    <submittedName>
        <fullName evidence="2">Cysteine desulfuration protein SufE</fullName>
    </submittedName>
</protein>